<reference evidence="7 8" key="1">
    <citation type="submission" date="2016-11" db="EMBL/GenBank/DDBJ databases">
        <title>Whole genomes of Flavobacteriaceae.</title>
        <authorList>
            <person name="Stine C."/>
            <person name="Li C."/>
            <person name="Tadesse D."/>
        </authorList>
    </citation>
    <scope>NUCLEOTIDE SEQUENCE [LARGE SCALE GENOMIC DNA]</scope>
    <source>
        <strain evidence="7 8">CCUG 60112</strain>
    </source>
</reference>
<organism evidence="7 8">
    <name type="scientific">Flavobacterium plurextorum</name>
    <dbReference type="NCBI Taxonomy" id="1114867"/>
    <lineage>
        <taxon>Bacteria</taxon>
        <taxon>Pseudomonadati</taxon>
        <taxon>Bacteroidota</taxon>
        <taxon>Flavobacteriia</taxon>
        <taxon>Flavobacteriales</taxon>
        <taxon>Flavobacteriaceae</taxon>
        <taxon>Flavobacterium</taxon>
    </lineage>
</organism>
<evidence type="ECO:0000313" key="7">
    <source>
        <dbReference type="EMBL" id="OXB00602.1"/>
    </source>
</evidence>
<feature type="binding site" evidence="5">
    <location>
        <position position="50"/>
    </location>
    <ligand>
        <name>FAD</name>
        <dbReference type="ChEBI" id="CHEBI:57692"/>
    </ligand>
</feature>
<comment type="catalytic activity">
    <reaction evidence="5">
        <text>a tetracycline + NADPH + O2 + H(+) = an 11a-hydroxytetracycline + NADP(+) + H2O</text>
        <dbReference type="Rhea" id="RHEA:61444"/>
        <dbReference type="ChEBI" id="CHEBI:15377"/>
        <dbReference type="ChEBI" id="CHEBI:15378"/>
        <dbReference type="ChEBI" id="CHEBI:15379"/>
        <dbReference type="ChEBI" id="CHEBI:57783"/>
        <dbReference type="ChEBI" id="CHEBI:58349"/>
        <dbReference type="ChEBI" id="CHEBI:144644"/>
        <dbReference type="ChEBI" id="CHEBI:144645"/>
    </reaction>
</comment>
<keyword evidence="2 5" id="KW-0274">FAD</keyword>
<comment type="domain">
    <text evidence="5">Consists of an N-terminal FAD-binding domain with a Rossman fold and a C-terminal substrate-binding domain.</text>
</comment>
<evidence type="ECO:0000259" key="6">
    <source>
        <dbReference type="Pfam" id="PF01494"/>
    </source>
</evidence>
<dbReference type="SUPFAM" id="SSF51905">
    <property type="entry name" value="FAD/NAD(P)-binding domain"/>
    <property type="match status" value="1"/>
</dbReference>
<comment type="similarity">
    <text evidence="5">Belongs to the aromatic-ring hydroxylase family. TetX subfamily.</text>
</comment>
<feature type="domain" description="FAD-binding" evidence="6">
    <location>
        <begin position="7"/>
        <end position="174"/>
    </location>
</feature>
<keyword evidence="3 5" id="KW-0560">Oxidoreductase</keyword>
<keyword evidence="5" id="KW-0547">Nucleotide-binding</keyword>
<proteinExistence type="inferred from homology"/>
<feature type="binding site" evidence="5">
    <location>
        <position position="306"/>
    </location>
    <ligand>
        <name>FAD</name>
        <dbReference type="ChEBI" id="CHEBI:57692"/>
    </ligand>
</feature>
<comment type="function">
    <text evidence="5">An FAD-requiring monooxygenase active on some tetracycline antibiotic derivatives, which leads to their inactivation. Hydroxylates carbon 11a of tetracycline and some analogs.</text>
</comment>
<gene>
    <name evidence="7" type="ORF">B0A81_20725</name>
</gene>
<evidence type="ECO:0000256" key="1">
    <source>
        <dbReference type="ARBA" id="ARBA00022630"/>
    </source>
</evidence>
<comment type="caution">
    <text evidence="7">The sequence shown here is derived from an EMBL/GenBank/DDBJ whole genome shotgun (WGS) entry which is preliminary data.</text>
</comment>
<protein>
    <recommendedName>
        <fullName evidence="5">Flavin-dependent monooxygenase</fullName>
    </recommendedName>
    <alternativeName>
        <fullName evidence="5">TetX monooxygenase</fullName>
        <shortName evidence="5">TetX</shortName>
        <ecNumber evidence="5">1.14.13.-</ecNumber>
    </alternativeName>
</protein>
<evidence type="ECO:0000256" key="4">
    <source>
        <dbReference type="ARBA" id="ARBA00023033"/>
    </source>
</evidence>
<dbReference type="InterPro" id="IPR036188">
    <property type="entry name" value="FAD/NAD-bd_sf"/>
</dbReference>
<keyword evidence="8" id="KW-1185">Reference proteome</keyword>
<evidence type="ECO:0000256" key="3">
    <source>
        <dbReference type="ARBA" id="ARBA00023002"/>
    </source>
</evidence>
<dbReference type="Pfam" id="PF01494">
    <property type="entry name" value="FAD_binding_3"/>
    <property type="match status" value="2"/>
</dbReference>
<comment type="subunit">
    <text evidence="5">Monomer.</text>
</comment>
<dbReference type="RefSeq" id="WP_089059780.1">
    <property type="nucleotide sequence ID" value="NZ_MUHD01000049.1"/>
</dbReference>
<dbReference type="PRINTS" id="PR00420">
    <property type="entry name" value="RNGMNOXGNASE"/>
</dbReference>
<keyword evidence="5" id="KW-0521">NADP</keyword>
<accession>A0ABX4CNT6</accession>
<dbReference type="InterPro" id="IPR043683">
    <property type="entry name" value="TetX_monooxygenase"/>
</dbReference>
<name>A0ABX4CNT6_9FLAO</name>
<dbReference type="InterPro" id="IPR002938">
    <property type="entry name" value="FAD-bd"/>
</dbReference>
<dbReference type="PANTHER" id="PTHR46972">
    <property type="entry name" value="MONOOXYGENASE ASQM-RELATED"/>
    <property type="match status" value="1"/>
</dbReference>
<keyword evidence="1 5" id="KW-0285">Flavoprotein</keyword>
<comment type="cofactor">
    <cofactor evidence="5">
        <name>FAD</name>
        <dbReference type="ChEBI" id="CHEBI:57692"/>
    </cofactor>
</comment>
<keyword evidence="5" id="KW-0963">Cytoplasm</keyword>
<dbReference type="PANTHER" id="PTHR46972:SF1">
    <property type="entry name" value="FAD DEPENDENT OXIDOREDUCTASE DOMAIN-CONTAINING PROTEIN"/>
    <property type="match status" value="1"/>
</dbReference>
<dbReference type="HAMAP" id="MF_00845">
    <property type="entry name" value="TetX_monooxygenase"/>
    <property type="match status" value="1"/>
</dbReference>
<evidence type="ECO:0000313" key="8">
    <source>
        <dbReference type="Proteomes" id="UP000198381"/>
    </source>
</evidence>
<dbReference type="EMBL" id="MUHD01000049">
    <property type="protein sequence ID" value="OXB00602.1"/>
    <property type="molecule type" value="Genomic_DNA"/>
</dbReference>
<evidence type="ECO:0000256" key="2">
    <source>
        <dbReference type="ARBA" id="ARBA00022827"/>
    </source>
</evidence>
<dbReference type="Gene3D" id="3.50.50.60">
    <property type="entry name" value="FAD/NAD(P)-binding domain"/>
    <property type="match status" value="1"/>
</dbReference>
<feature type="binding site" evidence="5">
    <location>
        <position position="43"/>
    </location>
    <ligand>
        <name>NADPH</name>
        <dbReference type="ChEBI" id="CHEBI:57783"/>
    </ligand>
</feature>
<dbReference type="EC" id="1.14.13.-" evidence="5"/>
<comment type="subcellular location">
    <subcellularLocation>
        <location evidence="5">Cytoplasm</location>
    </subcellularLocation>
</comment>
<evidence type="ECO:0000256" key="5">
    <source>
        <dbReference type="HAMAP-Rule" id="MF_00845"/>
    </source>
</evidence>
<feature type="domain" description="FAD-binding" evidence="6">
    <location>
        <begin position="303"/>
        <end position="357"/>
    </location>
</feature>
<dbReference type="Proteomes" id="UP000198381">
    <property type="component" value="Unassembled WGS sequence"/>
</dbReference>
<keyword evidence="4 5" id="KW-0503">Monooxygenase</keyword>
<sequence>MLLQNKQVAIIGGGPGGLTLARLLQLQNVNVKVYERDLNKNARVQGSLLDLHNDSGLAAIRKADLFEEFKTNFLPGADKTLIVNEQAAIFFSDHDTNREEDFDNEYFRPEIDRGTLRKILLESLQPETVIWNSHFDSMEKQNNGWQLHFKNGSSAYADVVIGSDGANSKIRPYITNIKAIYSGITMLEGNVYDSQKAVPNIDSLCKGGKIMAFGNNKNILLGQKGGGDLGFYASFRANENWTADSGLDYYDKTQILNWFKNEYPEWSTIWYELFENVTTPFISRPIYCMPLNQTWEALPNATIIGDAAHVMPPFAGEGANMAMLDALELRECLTSNKYNTLQEAISFYELNMRERASKAAQESLENGDKMHSENALKMMLDFFSEELRD</sequence>
<feature type="binding site" evidence="5">
    <location>
        <position position="113"/>
    </location>
    <ligand>
        <name>FAD</name>
        <dbReference type="ChEBI" id="CHEBI:57692"/>
    </ligand>
</feature>